<dbReference type="STRING" id="39029.BSR42_11890"/>
<accession>A0A0J6WPL6</accession>
<evidence type="ECO:0000256" key="1">
    <source>
        <dbReference type="ARBA" id="ARBA00023239"/>
    </source>
</evidence>
<evidence type="ECO:0000313" key="3">
    <source>
        <dbReference type="EMBL" id="KMO85355.1"/>
    </source>
</evidence>
<dbReference type="Proteomes" id="UP000036503">
    <property type="component" value="Unassembled WGS sequence"/>
</dbReference>
<gene>
    <name evidence="3" type="ORF">AB840_14010</name>
</gene>
<name>A0A0J6WPL6_9FIRM</name>
<keyword evidence="3" id="KW-0378">Hydrolase</keyword>
<evidence type="ECO:0000313" key="4">
    <source>
        <dbReference type="Proteomes" id="UP000036503"/>
    </source>
</evidence>
<dbReference type="InterPro" id="IPR006680">
    <property type="entry name" value="Amidohydro-rel"/>
</dbReference>
<dbReference type="AlphaFoldDB" id="A0A0J6WPL6"/>
<dbReference type="EMBL" id="LEKT01000070">
    <property type="protein sequence ID" value="KMO85355.1"/>
    <property type="molecule type" value="Genomic_DNA"/>
</dbReference>
<proteinExistence type="predicted"/>
<dbReference type="Pfam" id="PF04909">
    <property type="entry name" value="Amidohydro_2"/>
    <property type="match status" value="1"/>
</dbReference>
<dbReference type="InterPro" id="IPR032465">
    <property type="entry name" value="ACMSD"/>
</dbReference>
<dbReference type="InParanoid" id="A0A0J6WPL6"/>
<dbReference type="PANTHER" id="PTHR21240:SF19">
    <property type="entry name" value="CATALYTIC_ HYDROLASE"/>
    <property type="match status" value="1"/>
</dbReference>
<protein>
    <submittedName>
        <fullName evidence="3">Amidohydrolase</fullName>
    </submittedName>
</protein>
<organism evidence="3 4">
    <name type="scientific">Megasphaera cerevisiae DSM 20462</name>
    <dbReference type="NCBI Taxonomy" id="1122219"/>
    <lineage>
        <taxon>Bacteria</taxon>
        <taxon>Bacillati</taxon>
        <taxon>Bacillota</taxon>
        <taxon>Negativicutes</taxon>
        <taxon>Veillonellales</taxon>
        <taxon>Veillonellaceae</taxon>
        <taxon>Megasphaera</taxon>
    </lineage>
</organism>
<dbReference type="PANTHER" id="PTHR21240">
    <property type="entry name" value="2-AMINO-3-CARBOXYLMUCONATE-6-SEMIALDEHYDE DECARBOXYLASE"/>
    <property type="match status" value="1"/>
</dbReference>
<keyword evidence="4" id="KW-1185">Reference proteome</keyword>
<dbReference type="InterPro" id="IPR032466">
    <property type="entry name" value="Metal_Hydrolase"/>
</dbReference>
<keyword evidence="1" id="KW-0456">Lyase</keyword>
<dbReference type="GO" id="GO:0016787">
    <property type="term" value="F:hydrolase activity"/>
    <property type="evidence" value="ECO:0007669"/>
    <property type="project" value="UniProtKB-KW"/>
</dbReference>
<comment type="caution">
    <text evidence="3">The sequence shown here is derived from an EMBL/GenBank/DDBJ whole genome shotgun (WGS) entry which is preliminary data.</text>
</comment>
<dbReference type="RefSeq" id="WP_048515468.1">
    <property type="nucleotide sequence ID" value="NZ_FUXD01000060.1"/>
</dbReference>
<reference evidence="3 4" key="1">
    <citation type="submission" date="2015-06" db="EMBL/GenBank/DDBJ databases">
        <title>Draft genome sequence of beer spoilage bacterium Megasphaera cerevisiae type strain 20462.</title>
        <authorList>
            <person name="Kutumbaka K."/>
            <person name="Pasmowitz J."/>
            <person name="Mategko J."/>
            <person name="Reyes D."/>
            <person name="Friedrich A."/>
            <person name="Han S."/>
            <person name="Martens-Habbena W."/>
            <person name="Neal-McKinney J."/>
            <person name="Janagama H.K."/>
            <person name="Nadala C."/>
            <person name="Samadpour M."/>
        </authorList>
    </citation>
    <scope>NUCLEOTIDE SEQUENCE [LARGE SCALE GENOMIC DNA]</scope>
    <source>
        <strain evidence="3 4">DSM 20462</strain>
    </source>
</reference>
<dbReference type="CDD" id="cd01292">
    <property type="entry name" value="metallo-dependent_hydrolases"/>
    <property type="match status" value="1"/>
</dbReference>
<sequence>MKISHLKIIDSHFHFYDYEVFDQIAVAAGYVNSEKSLHQAYEDNNIVHGVVMGNGALEPDEHTYPAYMSYCVGLDRDWIHGDMAHAVALVEENLKRRQCCGVKLYPGYNHVYVSDPVYDPIYELARKYDKPVAIHTGLTATANALLKYSHPLTLDEAAVKFPDVQIVMCHIGNPFLQDAIAVLEKNHNVAVDVSGLLEGKIPDMNAFLKEKRGYINMLRDWFSYLGAYDRVMFGTDWPLANLRDYIAFVKVFIPERYWGDVFFNNANAIYRLGLKGEA</sequence>
<dbReference type="OrthoDB" id="9771932at2"/>
<dbReference type="GO" id="GO:0016831">
    <property type="term" value="F:carboxy-lyase activity"/>
    <property type="evidence" value="ECO:0007669"/>
    <property type="project" value="InterPro"/>
</dbReference>
<dbReference type="PATRIC" id="fig|1122219.3.peg.3035"/>
<dbReference type="SUPFAM" id="SSF51556">
    <property type="entry name" value="Metallo-dependent hydrolases"/>
    <property type="match status" value="1"/>
</dbReference>
<evidence type="ECO:0000259" key="2">
    <source>
        <dbReference type="Pfam" id="PF04909"/>
    </source>
</evidence>
<dbReference type="Gene3D" id="3.20.20.140">
    <property type="entry name" value="Metal-dependent hydrolases"/>
    <property type="match status" value="1"/>
</dbReference>
<feature type="domain" description="Amidohydrolase-related" evidence="2">
    <location>
        <begin position="78"/>
        <end position="272"/>
    </location>
</feature>